<dbReference type="EMBL" id="BMAC01000651">
    <property type="protein sequence ID" value="GFQ01000.1"/>
    <property type="molecule type" value="Genomic_DNA"/>
</dbReference>
<sequence length="172" mass="19440">MDLGSLHYFLGIEAVPTPDGLLLRQKKYIQEVIERAGIKGAKCVSYTMMVTPPLSKFSGQPIEDPSHYKHNVCALQYDTLTRPDISFVINKVIQFMQNPLDKHWKAVKRIIIYLSGIMEYELKLSKCNNLDVVAYADADWASDIDGRRSTSGSCVFFGGNLIPWKAKKRPTI</sequence>
<organism evidence="1 2">
    <name type="scientific">Phtheirospermum japonicum</name>
    <dbReference type="NCBI Taxonomy" id="374723"/>
    <lineage>
        <taxon>Eukaryota</taxon>
        <taxon>Viridiplantae</taxon>
        <taxon>Streptophyta</taxon>
        <taxon>Embryophyta</taxon>
        <taxon>Tracheophyta</taxon>
        <taxon>Spermatophyta</taxon>
        <taxon>Magnoliopsida</taxon>
        <taxon>eudicotyledons</taxon>
        <taxon>Gunneridae</taxon>
        <taxon>Pentapetalae</taxon>
        <taxon>asterids</taxon>
        <taxon>lamiids</taxon>
        <taxon>Lamiales</taxon>
        <taxon>Orobanchaceae</taxon>
        <taxon>Orobanchaceae incertae sedis</taxon>
        <taxon>Phtheirospermum</taxon>
    </lineage>
</organism>
<dbReference type="PANTHER" id="PTHR11439">
    <property type="entry name" value="GAG-POL-RELATED RETROTRANSPOSON"/>
    <property type="match status" value="1"/>
</dbReference>
<dbReference type="AlphaFoldDB" id="A0A830CPT7"/>
<dbReference type="PANTHER" id="PTHR11439:SF455">
    <property type="entry name" value="RLK (RECEPTOR-LIKE PROTEIN KINASE) 8, PUTATIVE-RELATED"/>
    <property type="match status" value="1"/>
</dbReference>
<evidence type="ECO:0000313" key="2">
    <source>
        <dbReference type="Proteomes" id="UP000653305"/>
    </source>
</evidence>
<comment type="caution">
    <text evidence="1">The sequence shown here is derived from an EMBL/GenBank/DDBJ whole genome shotgun (WGS) entry which is preliminary data.</text>
</comment>
<protein>
    <submittedName>
        <fullName evidence="1">Uncharacterized mitochondrial protein atmg00810</fullName>
    </submittedName>
</protein>
<gene>
    <name evidence="1" type="ORF">PHJA_002243900</name>
</gene>
<accession>A0A830CPT7</accession>
<dbReference type="Proteomes" id="UP000653305">
    <property type="component" value="Unassembled WGS sequence"/>
</dbReference>
<name>A0A830CPT7_9LAMI</name>
<proteinExistence type="predicted"/>
<keyword evidence="2" id="KW-1185">Reference proteome</keyword>
<dbReference type="OrthoDB" id="912797at2759"/>
<reference evidence="1" key="1">
    <citation type="submission" date="2020-07" db="EMBL/GenBank/DDBJ databases">
        <title>Ethylene signaling mediates host invasion by parasitic plants.</title>
        <authorList>
            <person name="Yoshida S."/>
        </authorList>
    </citation>
    <scope>NUCLEOTIDE SEQUENCE</scope>
    <source>
        <strain evidence="1">Okayama</strain>
    </source>
</reference>
<evidence type="ECO:0000313" key="1">
    <source>
        <dbReference type="EMBL" id="GFQ01000.1"/>
    </source>
</evidence>